<evidence type="ECO:0008006" key="3">
    <source>
        <dbReference type="Google" id="ProtNLM"/>
    </source>
</evidence>
<reference evidence="1" key="1">
    <citation type="journal article" date="2023" name="Antonie Van Leeuwenhoek">
        <title>Mesoterricola silvestris gen. nov., sp. nov., Mesoterricola sediminis sp. nov., Geothrix oryzae sp. nov., Geothrix edaphica sp. nov., Geothrix rubra sp. nov., and Geothrix limicola sp. nov., six novel members of Acidobacteriota isolated from soils.</title>
        <authorList>
            <person name="Itoh H."/>
            <person name="Sugisawa Y."/>
            <person name="Mise K."/>
            <person name="Xu Z."/>
            <person name="Kuniyasu M."/>
            <person name="Ushijima N."/>
            <person name="Kawano K."/>
            <person name="Kobayashi E."/>
            <person name="Shiratori Y."/>
            <person name="Masuda Y."/>
            <person name="Senoo K."/>
        </authorList>
    </citation>
    <scope>NUCLEOTIDE SEQUENCE</scope>
    <source>
        <strain evidence="1">Red802</strain>
    </source>
</reference>
<name>A0ABQ5PZ76_9BACT</name>
<protein>
    <recommendedName>
        <fullName evidence="3">Pyridoxamine 5'-phosphate oxidase putative domain-containing protein</fullName>
    </recommendedName>
</protein>
<accession>A0ABQ5PZ76</accession>
<sequence length="174" mass="17899">MPAHPTLQLDPDLARFIAGGVSINAGSASATGVPSLCRAFGCRVEPDAGRITVFFAAPQAADLVRDATRSGALAVVFSEPPTHRTVQIKGRDARLAPLGEGDLACVNAYRAAFAQCLVFLGFTEVMVRTLLDCPDEALVALTFTPSALFNSTPGAQAGTPLIPALMPPPAAGAP</sequence>
<evidence type="ECO:0000313" key="2">
    <source>
        <dbReference type="Proteomes" id="UP001165044"/>
    </source>
</evidence>
<evidence type="ECO:0000313" key="1">
    <source>
        <dbReference type="EMBL" id="GLH67692.1"/>
    </source>
</evidence>
<dbReference type="Proteomes" id="UP001165044">
    <property type="component" value="Unassembled WGS sequence"/>
</dbReference>
<dbReference type="EMBL" id="BSDC01000002">
    <property type="protein sequence ID" value="GLH67692.1"/>
    <property type="molecule type" value="Genomic_DNA"/>
</dbReference>
<proteinExistence type="predicted"/>
<comment type="caution">
    <text evidence="1">The sequence shown here is derived from an EMBL/GenBank/DDBJ whole genome shotgun (WGS) entry which is preliminary data.</text>
</comment>
<organism evidence="1 2">
    <name type="scientific">Geothrix edaphica</name>
    <dbReference type="NCBI Taxonomy" id="2927976"/>
    <lineage>
        <taxon>Bacteria</taxon>
        <taxon>Pseudomonadati</taxon>
        <taxon>Acidobacteriota</taxon>
        <taxon>Holophagae</taxon>
        <taxon>Holophagales</taxon>
        <taxon>Holophagaceae</taxon>
        <taxon>Geothrix</taxon>
    </lineage>
</organism>
<dbReference type="RefSeq" id="WP_285608981.1">
    <property type="nucleotide sequence ID" value="NZ_BSDC01000002.1"/>
</dbReference>
<gene>
    <name evidence="1" type="ORF">GETHED_20560</name>
</gene>
<keyword evidence="2" id="KW-1185">Reference proteome</keyword>